<evidence type="ECO:0000313" key="1">
    <source>
        <dbReference type="EMBL" id="SVE46339.1"/>
    </source>
</evidence>
<dbReference type="PROSITE" id="PS51257">
    <property type="entry name" value="PROKAR_LIPOPROTEIN"/>
    <property type="match status" value="1"/>
</dbReference>
<accession>A0A383DPU7</accession>
<protein>
    <submittedName>
        <fullName evidence="1">Uncharacterized protein</fullName>
    </submittedName>
</protein>
<reference evidence="1" key="1">
    <citation type="submission" date="2018-05" db="EMBL/GenBank/DDBJ databases">
        <authorList>
            <person name="Lanie J.A."/>
            <person name="Ng W.-L."/>
            <person name="Kazmierczak K.M."/>
            <person name="Andrzejewski T.M."/>
            <person name="Davidsen T.M."/>
            <person name="Wayne K.J."/>
            <person name="Tettelin H."/>
            <person name="Glass J.I."/>
            <person name="Rusch D."/>
            <person name="Podicherti R."/>
            <person name="Tsui H.-C.T."/>
            <person name="Winkler M.E."/>
        </authorList>
    </citation>
    <scope>NUCLEOTIDE SEQUENCE</scope>
</reference>
<sequence>MKNTQTFLLGALTGALIIACGGSSKTGGADEV</sequence>
<gene>
    <name evidence="1" type="ORF">METZ01_LOCUS499193</name>
</gene>
<dbReference type="EMBL" id="UINC01219050">
    <property type="protein sequence ID" value="SVE46339.1"/>
    <property type="molecule type" value="Genomic_DNA"/>
</dbReference>
<proteinExistence type="predicted"/>
<feature type="non-terminal residue" evidence="1">
    <location>
        <position position="32"/>
    </location>
</feature>
<dbReference type="AlphaFoldDB" id="A0A383DPU7"/>
<organism evidence="1">
    <name type="scientific">marine metagenome</name>
    <dbReference type="NCBI Taxonomy" id="408172"/>
    <lineage>
        <taxon>unclassified sequences</taxon>
        <taxon>metagenomes</taxon>
        <taxon>ecological metagenomes</taxon>
    </lineage>
</organism>
<name>A0A383DPU7_9ZZZZ</name>